<organism evidence="2 3">
    <name type="scientific">Candidatus Cyrtobacter comes</name>
    <dbReference type="NCBI Taxonomy" id="675776"/>
    <lineage>
        <taxon>Bacteria</taxon>
        <taxon>Pseudomonadati</taxon>
        <taxon>Pseudomonadota</taxon>
        <taxon>Alphaproteobacteria</taxon>
        <taxon>Rickettsiales</taxon>
        <taxon>Candidatus Midichloriaceae</taxon>
        <taxon>Candidatus Cyrtobacter</taxon>
    </lineage>
</organism>
<feature type="transmembrane region" description="Helical" evidence="1">
    <location>
        <begin position="6"/>
        <end position="24"/>
    </location>
</feature>
<sequence length="40" mass="4655">MSRFTVFILIFSVIAFGLGFYYVANIDLRPEQSQVIEEIK</sequence>
<gene>
    <name evidence="2" type="ORF">Cyrtocomes_00132</name>
</gene>
<keyword evidence="1" id="KW-1133">Transmembrane helix</keyword>
<protein>
    <submittedName>
        <fullName evidence="2">Uncharacterized protein</fullName>
    </submittedName>
</protein>
<dbReference type="Proteomes" id="UP001293791">
    <property type="component" value="Unassembled WGS sequence"/>
</dbReference>
<comment type="caution">
    <text evidence="2">The sequence shown here is derived from an EMBL/GenBank/DDBJ whole genome shotgun (WGS) entry which is preliminary data.</text>
</comment>
<reference evidence="2 3" key="1">
    <citation type="submission" date="2023-02" db="EMBL/GenBank/DDBJ databases">
        <title>Host association and intracellularity evolved multiple times independently in the Rickettsiales.</title>
        <authorList>
            <person name="Castelli M."/>
            <person name="Nardi T."/>
            <person name="Gammuto L."/>
            <person name="Bellinzona G."/>
            <person name="Sabaneyeva E."/>
            <person name="Potekhin A."/>
            <person name="Serra V."/>
            <person name="Petroni G."/>
            <person name="Sassera D."/>
        </authorList>
    </citation>
    <scope>NUCLEOTIDE SEQUENCE [LARGE SCALE GENOMIC DNA]</scope>
    <source>
        <strain evidence="2 3">BOD18</strain>
    </source>
</reference>
<evidence type="ECO:0000256" key="1">
    <source>
        <dbReference type="SAM" id="Phobius"/>
    </source>
</evidence>
<evidence type="ECO:0000313" key="3">
    <source>
        <dbReference type="Proteomes" id="UP001293791"/>
    </source>
</evidence>
<proteinExistence type="predicted"/>
<name>A0ABU5L6M2_9RICK</name>
<keyword evidence="1" id="KW-0812">Transmembrane</keyword>
<keyword evidence="1" id="KW-0472">Membrane</keyword>
<evidence type="ECO:0000313" key="2">
    <source>
        <dbReference type="EMBL" id="MDZ5761774.1"/>
    </source>
</evidence>
<dbReference type="EMBL" id="JARGYT010000004">
    <property type="protein sequence ID" value="MDZ5761774.1"/>
    <property type="molecule type" value="Genomic_DNA"/>
</dbReference>
<dbReference type="RefSeq" id="WP_322497284.1">
    <property type="nucleotide sequence ID" value="NZ_JARGYT010000004.1"/>
</dbReference>
<keyword evidence="3" id="KW-1185">Reference proteome</keyword>
<accession>A0ABU5L6M2</accession>